<feature type="non-terminal residue" evidence="2">
    <location>
        <position position="89"/>
    </location>
</feature>
<accession>A0A9P9ANM6</accession>
<dbReference type="EMBL" id="JAGPYM010000015">
    <property type="protein sequence ID" value="KAH6887100.1"/>
    <property type="molecule type" value="Genomic_DNA"/>
</dbReference>
<proteinExistence type="predicted"/>
<evidence type="ECO:0000313" key="3">
    <source>
        <dbReference type="Proteomes" id="UP000777438"/>
    </source>
</evidence>
<sequence length="89" mass="9741">MLIRINFQVSIAPLFAFGINLLSAFYLKRTSSPYRSGHHTYLSCIAPSSDWTGSRLDISLPRLPIQAAPSLKGKLNPPLVRAVPSASFV</sequence>
<keyword evidence="1" id="KW-1133">Transmembrane helix</keyword>
<gene>
    <name evidence="2" type="ORF">B0T10DRAFT_490702</name>
</gene>
<keyword evidence="1" id="KW-0812">Transmembrane</keyword>
<dbReference type="AlphaFoldDB" id="A0A9P9ANM6"/>
<comment type="caution">
    <text evidence="2">The sequence shown here is derived from an EMBL/GenBank/DDBJ whole genome shotgun (WGS) entry which is preliminary data.</text>
</comment>
<keyword evidence="3" id="KW-1185">Reference proteome</keyword>
<protein>
    <submittedName>
        <fullName evidence="2">Uncharacterized protein</fullName>
    </submittedName>
</protein>
<name>A0A9P9ANM6_9HYPO</name>
<keyword evidence="1" id="KW-0472">Membrane</keyword>
<feature type="transmembrane region" description="Helical" evidence="1">
    <location>
        <begin position="6"/>
        <end position="27"/>
    </location>
</feature>
<evidence type="ECO:0000313" key="2">
    <source>
        <dbReference type="EMBL" id="KAH6887100.1"/>
    </source>
</evidence>
<reference evidence="2 3" key="1">
    <citation type="journal article" date="2021" name="Nat. Commun.">
        <title>Genetic determinants of endophytism in the Arabidopsis root mycobiome.</title>
        <authorList>
            <person name="Mesny F."/>
            <person name="Miyauchi S."/>
            <person name="Thiergart T."/>
            <person name="Pickel B."/>
            <person name="Atanasova L."/>
            <person name="Karlsson M."/>
            <person name="Huettel B."/>
            <person name="Barry K.W."/>
            <person name="Haridas S."/>
            <person name="Chen C."/>
            <person name="Bauer D."/>
            <person name="Andreopoulos W."/>
            <person name="Pangilinan J."/>
            <person name="LaButti K."/>
            <person name="Riley R."/>
            <person name="Lipzen A."/>
            <person name="Clum A."/>
            <person name="Drula E."/>
            <person name="Henrissat B."/>
            <person name="Kohler A."/>
            <person name="Grigoriev I.V."/>
            <person name="Martin F.M."/>
            <person name="Hacquard S."/>
        </authorList>
    </citation>
    <scope>NUCLEOTIDE SEQUENCE [LARGE SCALE GENOMIC DNA]</scope>
    <source>
        <strain evidence="2 3">MPI-CAGE-CH-0241</strain>
    </source>
</reference>
<dbReference type="Proteomes" id="UP000777438">
    <property type="component" value="Unassembled WGS sequence"/>
</dbReference>
<evidence type="ECO:0000256" key="1">
    <source>
        <dbReference type="SAM" id="Phobius"/>
    </source>
</evidence>
<organism evidence="2 3">
    <name type="scientific">Thelonectria olida</name>
    <dbReference type="NCBI Taxonomy" id="1576542"/>
    <lineage>
        <taxon>Eukaryota</taxon>
        <taxon>Fungi</taxon>
        <taxon>Dikarya</taxon>
        <taxon>Ascomycota</taxon>
        <taxon>Pezizomycotina</taxon>
        <taxon>Sordariomycetes</taxon>
        <taxon>Hypocreomycetidae</taxon>
        <taxon>Hypocreales</taxon>
        <taxon>Nectriaceae</taxon>
        <taxon>Thelonectria</taxon>
    </lineage>
</organism>